<proteinExistence type="predicted"/>
<comment type="caution">
    <text evidence="2">The sequence shown here is derived from an EMBL/GenBank/DDBJ whole genome shotgun (WGS) entry which is preliminary data.</text>
</comment>
<evidence type="ECO:0000256" key="1">
    <source>
        <dbReference type="SAM" id="MobiDB-lite"/>
    </source>
</evidence>
<organism evidence="2 3">
    <name type="scientific">Colletotrichum orbiculare (strain 104-T / ATCC 96160 / CBS 514.97 / LARS 414 / MAFF 240422)</name>
    <name type="common">Cucumber anthracnose fungus</name>
    <name type="synonym">Colletotrichum lagenarium</name>
    <dbReference type="NCBI Taxonomy" id="1213857"/>
    <lineage>
        <taxon>Eukaryota</taxon>
        <taxon>Fungi</taxon>
        <taxon>Dikarya</taxon>
        <taxon>Ascomycota</taxon>
        <taxon>Pezizomycotina</taxon>
        <taxon>Sordariomycetes</taxon>
        <taxon>Hypocreomycetidae</taxon>
        <taxon>Glomerellales</taxon>
        <taxon>Glomerellaceae</taxon>
        <taxon>Colletotrichum</taxon>
        <taxon>Colletotrichum orbiculare species complex</taxon>
    </lineage>
</organism>
<protein>
    <submittedName>
        <fullName evidence="2">Uncharacterized protein</fullName>
    </submittedName>
</protein>
<name>A0A484FYB0_COLOR</name>
<keyword evidence="3" id="KW-1185">Reference proteome</keyword>
<dbReference type="AlphaFoldDB" id="A0A484FYB0"/>
<accession>A0A484FYB0</accession>
<dbReference type="EMBL" id="AMCV02000009">
    <property type="protein sequence ID" value="TDZ22926.1"/>
    <property type="molecule type" value="Genomic_DNA"/>
</dbReference>
<reference evidence="3" key="2">
    <citation type="journal article" date="2019" name="Mol. Plant Microbe Interact.">
        <title>Genome sequence resources for four phytopathogenic fungi from the Colletotrichum orbiculare species complex.</title>
        <authorList>
            <person name="Gan P."/>
            <person name="Tsushima A."/>
            <person name="Narusaka M."/>
            <person name="Narusaka Y."/>
            <person name="Takano Y."/>
            <person name="Kubo Y."/>
            <person name="Shirasu K."/>
        </authorList>
    </citation>
    <scope>GENOME REANNOTATION</scope>
    <source>
        <strain evidence="3">104-T / ATCC 96160 / CBS 514.97 / LARS 414 / MAFF 240422</strain>
    </source>
</reference>
<dbReference type="Proteomes" id="UP000014480">
    <property type="component" value="Unassembled WGS sequence"/>
</dbReference>
<feature type="region of interest" description="Disordered" evidence="1">
    <location>
        <begin position="1"/>
        <end position="24"/>
    </location>
</feature>
<gene>
    <name evidence="2" type="ORF">Cob_v004418</name>
</gene>
<sequence length="78" mass="9043">MYDMRILRTHGADTQKTEQKERNWRRFLNEQLTSDDDDDVDRGGGNNSGINMNCHLARRVYLLTERGLGTVSRDSLTQ</sequence>
<evidence type="ECO:0000313" key="3">
    <source>
        <dbReference type="Proteomes" id="UP000014480"/>
    </source>
</evidence>
<feature type="compositionally biased region" description="Basic and acidic residues" evidence="1">
    <location>
        <begin position="10"/>
        <end position="24"/>
    </location>
</feature>
<reference evidence="3" key="1">
    <citation type="journal article" date="2013" name="New Phytol.">
        <title>Comparative genomic and transcriptomic analyses reveal the hemibiotrophic stage shift of Colletotrichum fungi.</title>
        <authorList>
            <person name="Gan P."/>
            <person name="Ikeda K."/>
            <person name="Irieda H."/>
            <person name="Narusaka M."/>
            <person name="O'Connell R.J."/>
            <person name="Narusaka Y."/>
            <person name="Takano Y."/>
            <person name="Kubo Y."/>
            <person name="Shirasu K."/>
        </authorList>
    </citation>
    <scope>NUCLEOTIDE SEQUENCE [LARGE SCALE GENOMIC DNA]</scope>
    <source>
        <strain evidence="3">104-T / ATCC 96160 / CBS 514.97 / LARS 414 / MAFF 240422</strain>
    </source>
</reference>
<evidence type="ECO:0000313" key="2">
    <source>
        <dbReference type="EMBL" id="TDZ22926.1"/>
    </source>
</evidence>